<proteinExistence type="predicted"/>
<dbReference type="SMART" id="SM01343">
    <property type="entry name" value="FATC"/>
    <property type="match status" value="1"/>
</dbReference>
<sequence>MKLDGRDPDQNKKYSVIDQVNHVVKEAMDVENLAHMYEGWTRINLVFTTKRLNDQSIQTTGARPMGAIKRLDN</sequence>
<keyword evidence="3" id="KW-1185">Reference proteome</keyword>
<dbReference type="AlphaFoldDB" id="A0A7R9R399"/>
<evidence type="ECO:0000313" key="2">
    <source>
        <dbReference type="EMBL" id="CAD7668693.1"/>
    </source>
</evidence>
<evidence type="ECO:0000259" key="1">
    <source>
        <dbReference type="PROSITE" id="PS51190"/>
    </source>
</evidence>
<dbReference type="Proteomes" id="UP000728032">
    <property type="component" value="Unassembled WGS sequence"/>
</dbReference>
<dbReference type="Pfam" id="PF02260">
    <property type="entry name" value="FATC"/>
    <property type="match status" value="1"/>
</dbReference>
<accession>A0A7R9R399</accession>
<dbReference type="EMBL" id="OC975601">
    <property type="protein sequence ID" value="CAD7668693.1"/>
    <property type="molecule type" value="Genomic_DNA"/>
</dbReference>
<organism evidence="2">
    <name type="scientific">Oppiella nova</name>
    <dbReference type="NCBI Taxonomy" id="334625"/>
    <lineage>
        <taxon>Eukaryota</taxon>
        <taxon>Metazoa</taxon>
        <taxon>Ecdysozoa</taxon>
        <taxon>Arthropoda</taxon>
        <taxon>Chelicerata</taxon>
        <taxon>Arachnida</taxon>
        <taxon>Acari</taxon>
        <taxon>Acariformes</taxon>
        <taxon>Sarcoptiformes</taxon>
        <taxon>Oribatida</taxon>
        <taxon>Brachypylina</taxon>
        <taxon>Oppioidea</taxon>
        <taxon>Oppiidae</taxon>
        <taxon>Oppiella</taxon>
    </lineage>
</organism>
<dbReference type="InterPro" id="IPR003152">
    <property type="entry name" value="FATC_dom"/>
</dbReference>
<gene>
    <name evidence="2" type="ORF">ONB1V03_LOCUS23562</name>
</gene>
<feature type="domain" description="FATC" evidence="1">
    <location>
        <begin position="12"/>
        <end position="44"/>
    </location>
</feature>
<name>A0A7R9R399_9ACAR</name>
<dbReference type="PROSITE" id="PS51190">
    <property type="entry name" value="FATC"/>
    <property type="match status" value="1"/>
</dbReference>
<dbReference type="OrthoDB" id="6424826at2759"/>
<reference evidence="2" key="1">
    <citation type="submission" date="2020-11" db="EMBL/GenBank/DDBJ databases">
        <authorList>
            <person name="Tran Van P."/>
        </authorList>
    </citation>
    <scope>NUCLEOTIDE SEQUENCE</scope>
</reference>
<dbReference type="EMBL" id="CAJPVJ010060776">
    <property type="protein sequence ID" value="CAG2184142.1"/>
    <property type="molecule type" value="Genomic_DNA"/>
</dbReference>
<protein>
    <recommendedName>
        <fullName evidence="1">FATC domain-containing protein</fullName>
    </recommendedName>
</protein>
<evidence type="ECO:0000313" key="3">
    <source>
        <dbReference type="Proteomes" id="UP000728032"/>
    </source>
</evidence>